<evidence type="ECO:0000313" key="2">
    <source>
        <dbReference type="Proteomes" id="UP001489004"/>
    </source>
</evidence>
<dbReference type="AlphaFoldDB" id="A0AAW1P3T0"/>
<protein>
    <submittedName>
        <fullName evidence="1">Uncharacterized protein</fullName>
    </submittedName>
</protein>
<evidence type="ECO:0000313" key="1">
    <source>
        <dbReference type="EMBL" id="KAK9803389.1"/>
    </source>
</evidence>
<gene>
    <name evidence="1" type="ORF">WJX72_004125</name>
</gene>
<keyword evidence="2" id="KW-1185">Reference proteome</keyword>
<comment type="caution">
    <text evidence="1">The sequence shown here is derived from an EMBL/GenBank/DDBJ whole genome shotgun (WGS) entry which is preliminary data.</text>
</comment>
<reference evidence="1 2" key="1">
    <citation type="journal article" date="2024" name="Nat. Commun.">
        <title>Phylogenomics reveals the evolutionary origins of lichenization in chlorophyte algae.</title>
        <authorList>
            <person name="Puginier C."/>
            <person name="Libourel C."/>
            <person name="Otte J."/>
            <person name="Skaloud P."/>
            <person name="Haon M."/>
            <person name="Grisel S."/>
            <person name="Petersen M."/>
            <person name="Berrin J.G."/>
            <person name="Delaux P.M."/>
            <person name="Dal Grande F."/>
            <person name="Keller J."/>
        </authorList>
    </citation>
    <scope>NUCLEOTIDE SEQUENCE [LARGE SCALE GENOMIC DNA]</scope>
    <source>
        <strain evidence="1 2">SAG 2043</strain>
    </source>
</reference>
<sequence length="105" mass="11752">MRHEEGDIDQLHYAAGTPGLMKIQEFKQRYHFEVTDMAVALEEICQRVYEPNRLGVSAGDVIANDGCYVKHRMSTVGGMSGCVIAPIDEPKTLTAIHDRHRGRLV</sequence>
<name>A0AAW1P3T0_9CHLO</name>
<organism evidence="1 2">
    <name type="scientific">[Myrmecia] bisecta</name>
    <dbReference type="NCBI Taxonomy" id="41462"/>
    <lineage>
        <taxon>Eukaryota</taxon>
        <taxon>Viridiplantae</taxon>
        <taxon>Chlorophyta</taxon>
        <taxon>core chlorophytes</taxon>
        <taxon>Trebouxiophyceae</taxon>
        <taxon>Trebouxiales</taxon>
        <taxon>Trebouxiaceae</taxon>
        <taxon>Myrmecia</taxon>
    </lineage>
</organism>
<dbReference type="EMBL" id="JALJOR010000021">
    <property type="protein sequence ID" value="KAK9803389.1"/>
    <property type="molecule type" value="Genomic_DNA"/>
</dbReference>
<accession>A0AAW1P3T0</accession>
<proteinExistence type="predicted"/>
<dbReference type="Proteomes" id="UP001489004">
    <property type="component" value="Unassembled WGS sequence"/>
</dbReference>